<feature type="compositionally biased region" description="Polar residues" evidence="1">
    <location>
        <begin position="980"/>
        <end position="992"/>
    </location>
</feature>
<sequence length="1890" mass="203539">MVKTFFTSVKIPGITAMDFHLVGGLPEVYIDFQKDHNKDDNASCTAWEPATFDAAADGTKHRTVKFASQMKAPGWLKKLIGRPTLPIIDHQSTAFNTKTGNLTFHSAPIIQNGPNGEFSIADMNWDILNRVEADGTPFVTIDVTLTAKADYAWMWGLQTAVESIFISQAKDDIAQYLQHNMKIFRDMLAAGTVPFQNGIITDDHLGEPAPAGEDTQPLRPLPNGNHAAAGRGTTSRPTSKAPGKGALYTNDSVSVYYDASEKLRLPRRRSVDSQLAAVPKPLPKLELEKQQGQQVLSPRRPSPKPAAPGVLSLRGGAMQVNGGAFSPRTPAKTASILKGAKSPRSSQRNMAVPGPSTKPAAVVPKAAPVPSGSQTERRYDQRDSVRRMCQEWADESVPLQQPKTARARVNTRRAADAAADPLTPRSRERERIRITTPATPQPGVTKDSSLPKQAPWPAVADGPPAAKEAPTKPAAPAAEDPVPTSGPPEQLPPTIDQEGKYYIFMPSSQERFHTPANSILPVSRQEEEMQFPVTPAPKAAAAAPMAIRRAPNQSPSPAQRAAGRPLTRQSAAGPMRRNSDLLAQASGDPGPGMAAVAADASEVCVCTHNAEIQGAEPQAARKQPEKKQPAQLSRLGSGVRFEPGAAVRCGDARWPGHIVVVTKGDKPTSPRTSFPSAKRVAPMHGQEARNGQTPRSALKTNSKKMGANGAQGINGKSLEQGGVAAGHLPTPKKTYISDGEQIYSVLADSDYLAKFHKDSHGSSRVEMEPWDPPGSEFGFVRKRRCLYTAPLQGPSWFKTMLGGPKLVDMMDIHEMMYDPESGCMLVQVDSYMLLEDGAATMRMRHVQWLYRPVVAEDLTGCEVKTTLTTCAASFRNAQLQDLPQQVENALASIAAEEATILNDFALCYIGALEDAGKLTTPVQALSGVMDGSNGRPSNEGPKTPGKLADMPFNLVSGALIYQDPDVSQHMEFPAGHQHGSKLSSTEGSDQSTPLYQRVHAERLSLTDSVLEGIPAGGKEVDSLLGTRLNSLDLATEGHALRIKTWRSHAHHSGMSMRPLYSQRSSGNSEQVHPASASHPRTKKPPPAETANGSITAEERALLERMTNKLHDKGDNLQYRQPGKLSPKELRLVEEILDASMEADDLEAEMEAAAGREAHFPSSYYGGEHHGGDAHTEAAYKPRGAASGEWARESQLETMDSFSEYSVSTVESASTCAALSPSTIKISLTPRGGRSLEIVRAANAEQGSVLQGTSLRSQRSIHSTGENMVHTAHWNEQGRSGSISEQQPFSPIRWTALSSVMEDGTVTVQQQRTGAFSPRSNFSWQPLSELGRGDDEELFPENLMLTEQSDLGLLRNRLAQVLPKENLSQGLGSRQHQEHLNIGGGEAPVRRGTPEQQTQQQVDSFTIGVHAAMHNPSAAGLRSGEDEDLESMDTSSEYSCKPQNERFQGAAGPISTTTIVETMFFDAEEDFENDGATLDAKLLKTLEDAEKHDMHVPDAGVLHTSSSIHLPHTDSTDIAAAMATVMSVAIETVNAVAETAMNTVNRITKVSLEQLQSANGLTSHSSVPVPFSRTHQSPWDESVPLSRQRSLATSANARSFRATPAAGQLAAFQQRPAAGKQPRQQEALPGKGVYLRDIPVSSLSLSVEGQQHGGFSIKGELQNLRQAGLGRSGAGSAPAFLRGRPRVKVPPLWTGSSPFEGRIDDTMNSEAFSEAQEGMQWVNGKGWVEAEQTFLQSFNSAPPLLRRSGSRPSTAPELVPAGVRPSPVPENRVIITTASMQVAATAGLEDTGVVQRATREHLLAERRRRAVRLAAQGGPPVSTDMPPPPRDLPPRHLPTTATRADAARRRSSKGGLCGKLANFLHGCRSGKAARTTSYTEHKVPMTSQQAS</sequence>
<feature type="compositionally biased region" description="Basic and acidic residues" evidence="1">
    <location>
        <begin position="375"/>
        <end position="389"/>
    </location>
</feature>
<comment type="caution">
    <text evidence="2">The sequence shown here is derived from an EMBL/GenBank/DDBJ whole genome shotgun (WGS) entry which is preliminary data.</text>
</comment>
<accession>I0Z573</accession>
<feature type="region of interest" description="Disordered" evidence="1">
    <location>
        <begin position="1868"/>
        <end position="1890"/>
    </location>
</feature>
<name>I0Z573_COCSC</name>
<dbReference type="OrthoDB" id="10555537at2759"/>
<feature type="region of interest" description="Disordered" evidence="1">
    <location>
        <begin position="1744"/>
        <end position="1763"/>
    </location>
</feature>
<keyword evidence="3" id="KW-1185">Reference proteome</keyword>
<feature type="compositionally biased region" description="Polar residues" evidence="1">
    <location>
        <begin position="689"/>
        <end position="700"/>
    </location>
</feature>
<reference evidence="2 3" key="1">
    <citation type="journal article" date="2012" name="Genome Biol.">
        <title>The genome of the polar eukaryotic microalga coccomyxa subellipsoidea reveals traits of cold adaptation.</title>
        <authorList>
            <person name="Blanc G."/>
            <person name="Agarkova I."/>
            <person name="Grimwood J."/>
            <person name="Kuo A."/>
            <person name="Brueggeman A."/>
            <person name="Dunigan D."/>
            <person name="Gurnon J."/>
            <person name="Ladunga I."/>
            <person name="Lindquist E."/>
            <person name="Lucas S."/>
            <person name="Pangilinan J."/>
            <person name="Proschold T."/>
            <person name="Salamov A."/>
            <person name="Schmutz J."/>
            <person name="Weeks D."/>
            <person name="Yamada T."/>
            <person name="Claverie J.M."/>
            <person name="Grigoriev I."/>
            <person name="Van Etten J."/>
            <person name="Lomsadze A."/>
            <person name="Borodovsky M."/>
        </authorList>
    </citation>
    <scope>NUCLEOTIDE SEQUENCE [LARGE SCALE GENOMIC DNA]</scope>
    <source>
        <strain evidence="2 3">C-169</strain>
    </source>
</reference>
<feature type="region of interest" description="Disordered" evidence="1">
    <location>
        <begin position="662"/>
        <end position="725"/>
    </location>
</feature>
<feature type="region of interest" description="Disordered" evidence="1">
    <location>
        <begin position="1047"/>
        <end position="1093"/>
    </location>
</feature>
<feature type="region of interest" description="Disordered" evidence="1">
    <location>
        <begin position="969"/>
        <end position="992"/>
    </location>
</feature>
<gene>
    <name evidence="2" type="ORF">COCSUDRAFT_40060</name>
</gene>
<dbReference type="RefSeq" id="XP_005650336.1">
    <property type="nucleotide sequence ID" value="XM_005650279.1"/>
</dbReference>
<dbReference type="EMBL" id="AGSI01000003">
    <property type="protein sequence ID" value="EIE25792.1"/>
    <property type="molecule type" value="Genomic_DNA"/>
</dbReference>
<feature type="region of interest" description="Disordered" evidence="1">
    <location>
        <begin position="550"/>
        <end position="575"/>
    </location>
</feature>
<feature type="compositionally biased region" description="Low complexity" evidence="1">
    <location>
        <begin position="358"/>
        <end position="370"/>
    </location>
</feature>
<feature type="compositionally biased region" description="Low complexity" evidence="1">
    <location>
        <begin position="463"/>
        <end position="479"/>
    </location>
</feature>
<feature type="region of interest" description="Disordered" evidence="1">
    <location>
        <begin position="201"/>
        <end position="246"/>
    </location>
</feature>
<feature type="region of interest" description="Disordered" evidence="1">
    <location>
        <begin position="1367"/>
        <end position="1395"/>
    </location>
</feature>
<evidence type="ECO:0000313" key="2">
    <source>
        <dbReference type="EMBL" id="EIE25792.1"/>
    </source>
</evidence>
<feature type="region of interest" description="Disordered" evidence="1">
    <location>
        <begin position="1415"/>
        <end position="1439"/>
    </location>
</feature>
<proteinExistence type="predicted"/>
<protein>
    <recommendedName>
        <fullName evidence="4">VASt domain-containing protein</fullName>
    </recommendedName>
</protein>
<organism evidence="2 3">
    <name type="scientific">Coccomyxa subellipsoidea (strain C-169)</name>
    <name type="common">Green microalga</name>
    <dbReference type="NCBI Taxonomy" id="574566"/>
    <lineage>
        <taxon>Eukaryota</taxon>
        <taxon>Viridiplantae</taxon>
        <taxon>Chlorophyta</taxon>
        <taxon>core chlorophytes</taxon>
        <taxon>Trebouxiophyceae</taxon>
        <taxon>Trebouxiophyceae incertae sedis</taxon>
        <taxon>Coccomyxaceae</taxon>
        <taxon>Coccomyxa</taxon>
        <taxon>Coccomyxa subellipsoidea</taxon>
    </lineage>
</organism>
<dbReference type="KEGG" id="csl:COCSUDRAFT_40060"/>
<feature type="region of interest" description="Disordered" evidence="1">
    <location>
        <begin position="1814"/>
        <end position="1852"/>
    </location>
</feature>
<feature type="region of interest" description="Disordered" evidence="1">
    <location>
        <begin position="1560"/>
        <end position="1583"/>
    </location>
</feature>
<evidence type="ECO:0000256" key="1">
    <source>
        <dbReference type="SAM" id="MobiDB-lite"/>
    </source>
</evidence>
<feature type="compositionally biased region" description="Polar residues" evidence="1">
    <location>
        <begin position="1572"/>
        <end position="1583"/>
    </location>
</feature>
<feature type="region of interest" description="Disordered" evidence="1">
    <location>
        <begin position="282"/>
        <end position="495"/>
    </location>
</feature>
<evidence type="ECO:0008006" key="4">
    <source>
        <dbReference type="Google" id="ProtNLM"/>
    </source>
</evidence>
<feature type="compositionally biased region" description="Polar residues" evidence="1">
    <location>
        <begin position="1061"/>
        <end position="1070"/>
    </location>
</feature>
<evidence type="ECO:0000313" key="3">
    <source>
        <dbReference type="Proteomes" id="UP000007264"/>
    </source>
</evidence>
<dbReference type="Proteomes" id="UP000007264">
    <property type="component" value="Unassembled WGS sequence"/>
</dbReference>
<dbReference type="GeneID" id="17043796"/>
<feature type="region of interest" description="Disordered" evidence="1">
    <location>
        <begin position="928"/>
        <end position="947"/>
    </location>
</feature>